<evidence type="ECO:0000313" key="3">
    <source>
        <dbReference type="Proteomes" id="UP000095349"/>
    </source>
</evidence>
<dbReference type="GeneID" id="33067676"/>
<organism evidence="2 3">
    <name type="scientific">Streptomyces rubrolavendulae</name>
    <dbReference type="NCBI Taxonomy" id="285473"/>
    <lineage>
        <taxon>Bacteria</taxon>
        <taxon>Bacillati</taxon>
        <taxon>Actinomycetota</taxon>
        <taxon>Actinomycetes</taxon>
        <taxon>Kitasatosporales</taxon>
        <taxon>Streptomycetaceae</taxon>
        <taxon>Streptomyces</taxon>
    </lineage>
</organism>
<dbReference type="InterPro" id="IPR049457">
    <property type="entry name" value="Emfourin"/>
</dbReference>
<dbReference type="AlphaFoldDB" id="A0A1D8G008"/>
<dbReference type="Proteomes" id="UP000095349">
    <property type="component" value="Chromosome"/>
</dbReference>
<sequence>MRIEVRRTGGFAGIERRAEVDTAALADASVWHALVEAALAEAAPAEAAPVGAAPAEAARSGPGGGPSRMPDGFSYEITVDGRTVRCAEPHLTGAQRELASRVLREGA</sequence>
<dbReference type="PATRIC" id="fig|285473.5.peg.1663"/>
<keyword evidence="3" id="KW-1185">Reference proteome</keyword>
<dbReference type="OrthoDB" id="6956709at2"/>
<feature type="compositionally biased region" description="Low complexity" evidence="1">
    <location>
        <begin position="45"/>
        <end position="60"/>
    </location>
</feature>
<evidence type="ECO:0008006" key="4">
    <source>
        <dbReference type="Google" id="ProtNLM"/>
    </source>
</evidence>
<gene>
    <name evidence="2" type="ORF">A4G23_01604</name>
</gene>
<dbReference type="Pfam" id="PF20242">
    <property type="entry name" value="Emfourin"/>
    <property type="match status" value="1"/>
</dbReference>
<feature type="region of interest" description="Disordered" evidence="1">
    <location>
        <begin position="45"/>
        <end position="74"/>
    </location>
</feature>
<accession>A0A1D8G008</accession>
<proteinExistence type="predicted"/>
<dbReference type="RefSeq" id="WP_069976271.1">
    <property type="nucleotide sequence ID" value="NZ_CP017316.1"/>
</dbReference>
<protein>
    <recommendedName>
        <fullName evidence="4">Metalloprotease</fullName>
    </recommendedName>
</protein>
<reference evidence="2 3" key="1">
    <citation type="submission" date="2016-09" db="EMBL/GenBank/DDBJ databases">
        <title>Streptomyces rubrolavendulae MJM4426 Genome sequencing and assembly.</title>
        <authorList>
            <person name="Kim J.-G."/>
        </authorList>
    </citation>
    <scope>NUCLEOTIDE SEQUENCE [LARGE SCALE GENOMIC DNA]</scope>
    <source>
        <strain evidence="2 3">MJM4426</strain>
    </source>
</reference>
<dbReference type="EMBL" id="CP017316">
    <property type="protein sequence ID" value="AOT58785.1"/>
    <property type="molecule type" value="Genomic_DNA"/>
</dbReference>
<evidence type="ECO:0000256" key="1">
    <source>
        <dbReference type="SAM" id="MobiDB-lite"/>
    </source>
</evidence>
<dbReference type="STRING" id="285473.A4G23_01604"/>
<evidence type="ECO:0000313" key="2">
    <source>
        <dbReference type="EMBL" id="AOT58785.1"/>
    </source>
</evidence>
<name>A0A1D8G008_9ACTN</name>
<dbReference type="KEGG" id="srn:A4G23_01604"/>